<dbReference type="Proteomes" id="UP000007721">
    <property type="component" value="Chromosome"/>
</dbReference>
<evidence type="ECO:0000256" key="1">
    <source>
        <dbReference type="ARBA" id="ARBA00004141"/>
    </source>
</evidence>
<evidence type="ECO:0000313" key="8">
    <source>
        <dbReference type="Proteomes" id="UP000007721"/>
    </source>
</evidence>
<dbReference type="Pfam" id="PF04138">
    <property type="entry name" value="GtrA_DPMS_TM"/>
    <property type="match status" value="1"/>
</dbReference>
<feature type="domain" description="GtrA/DPMS transmembrane" evidence="6">
    <location>
        <begin position="26"/>
        <end position="139"/>
    </location>
</feature>
<evidence type="ECO:0000313" key="7">
    <source>
        <dbReference type="EMBL" id="ACM18690.1"/>
    </source>
</evidence>
<dbReference type="HOGENOM" id="CLU_083873_4_2_7"/>
<accession>B9M9D2</accession>
<dbReference type="InterPro" id="IPR051401">
    <property type="entry name" value="GtrA_CellWall_Glycosyl"/>
</dbReference>
<evidence type="ECO:0000256" key="2">
    <source>
        <dbReference type="ARBA" id="ARBA00009399"/>
    </source>
</evidence>
<organism evidence="7 8">
    <name type="scientific">Geotalea daltonii (strain DSM 22248 / JCM 15807 / FRC-32)</name>
    <name type="common">Geobacter daltonii</name>
    <dbReference type="NCBI Taxonomy" id="316067"/>
    <lineage>
        <taxon>Bacteria</taxon>
        <taxon>Pseudomonadati</taxon>
        <taxon>Thermodesulfobacteriota</taxon>
        <taxon>Desulfuromonadia</taxon>
        <taxon>Geobacterales</taxon>
        <taxon>Geobacteraceae</taxon>
        <taxon>Geotalea</taxon>
    </lineage>
</organism>
<dbReference type="InterPro" id="IPR007267">
    <property type="entry name" value="GtrA_DPMS_TM"/>
</dbReference>
<sequence length="148" mass="16517">MGAQGGKAFSSRQPETLSTLVRQLTRFNLVGILNTTVDFSLFFLLDMLGMPYLLAQTCSYSCGIANSYFFNKYWTFGMTGIKSAEMLRFAMVSLTALGISVLLVYLFHSTLNFSLLTSKIAATILTMLFSFFGSRQLVFRPETKPIDP</sequence>
<dbReference type="PANTHER" id="PTHR38459:SF1">
    <property type="entry name" value="PROPHAGE BACTOPRENOL-LINKED GLUCOSE TRANSLOCASE HOMOLOG"/>
    <property type="match status" value="1"/>
</dbReference>
<dbReference type="eggNOG" id="COG2246">
    <property type="taxonomic scope" value="Bacteria"/>
</dbReference>
<proteinExistence type="inferred from homology"/>
<keyword evidence="4" id="KW-1133">Transmembrane helix</keyword>
<dbReference type="GO" id="GO:0005886">
    <property type="term" value="C:plasma membrane"/>
    <property type="evidence" value="ECO:0007669"/>
    <property type="project" value="TreeGrafter"/>
</dbReference>
<evidence type="ECO:0000256" key="5">
    <source>
        <dbReference type="ARBA" id="ARBA00023136"/>
    </source>
</evidence>
<evidence type="ECO:0000259" key="6">
    <source>
        <dbReference type="Pfam" id="PF04138"/>
    </source>
</evidence>
<dbReference type="AlphaFoldDB" id="B9M9D2"/>
<dbReference type="PANTHER" id="PTHR38459">
    <property type="entry name" value="PROPHAGE BACTOPRENOL-LINKED GLUCOSE TRANSLOCASE HOMOLOG"/>
    <property type="match status" value="1"/>
</dbReference>
<evidence type="ECO:0000256" key="3">
    <source>
        <dbReference type="ARBA" id="ARBA00022692"/>
    </source>
</evidence>
<comment type="subcellular location">
    <subcellularLocation>
        <location evidence="1">Membrane</location>
        <topology evidence="1">Multi-pass membrane protein</topology>
    </subcellularLocation>
</comment>
<keyword evidence="8" id="KW-1185">Reference proteome</keyword>
<dbReference type="EMBL" id="CP001390">
    <property type="protein sequence ID" value="ACM18690.1"/>
    <property type="molecule type" value="Genomic_DNA"/>
</dbReference>
<name>B9M9D2_GEODF</name>
<reference evidence="7 8" key="1">
    <citation type="submission" date="2009-01" db="EMBL/GenBank/DDBJ databases">
        <title>Complete sequence of Geobacter sp. FRC-32.</title>
        <authorList>
            <consortium name="US DOE Joint Genome Institute"/>
            <person name="Lucas S."/>
            <person name="Copeland A."/>
            <person name="Lapidus A."/>
            <person name="Glavina del Rio T."/>
            <person name="Dalin E."/>
            <person name="Tice H."/>
            <person name="Bruce D."/>
            <person name="Goodwin L."/>
            <person name="Pitluck S."/>
            <person name="Saunders E."/>
            <person name="Brettin T."/>
            <person name="Detter J.C."/>
            <person name="Han C."/>
            <person name="Larimer F."/>
            <person name="Land M."/>
            <person name="Hauser L."/>
            <person name="Kyrpides N."/>
            <person name="Ovchinnikova G."/>
            <person name="Kostka J."/>
            <person name="Richardson P."/>
        </authorList>
    </citation>
    <scope>NUCLEOTIDE SEQUENCE [LARGE SCALE GENOMIC DNA]</scope>
    <source>
        <strain evidence="8">DSM 22248 / JCM 15807 / FRC-32</strain>
    </source>
</reference>
<dbReference type="GO" id="GO:0000271">
    <property type="term" value="P:polysaccharide biosynthetic process"/>
    <property type="evidence" value="ECO:0007669"/>
    <property type="project" value="InterPro"/>
</dbReference>
<dbReference type="OrthoDB" id="9812049at2"/>
<evidence type="ECO:0000256" key="4">
    <source>
        <dbReference type="ARBA" id="ARBA00022989"/>
    </source>
</evidence>
<protein>
    <submittedName>
        <fullName evidence="7">Membrane protein, GtrA superfamily</fullName>
    </submittedName>
</protein>
<comment type="similarity">
    <text evidence="2">Belongs to the GtrA family.</text>
</comment>
<dbReference type="KEGG" id="geo:Geob_0319"/>
<gene>
    <name evidence="7" type="ordered locus">Geob_0319</name>
</gene>
<keyword evidence="5" id="KW-0472">Membrane</keyword>
<dbReference type="STRING" id="316067.Geob_0319"/>
<keyword evidence="3" id="KW-0812">Transmembrane</keyword>